<feature type="transmembrane region" description="Helical" evidence="7">
    <location>
        <begin position="12"/>
        <end position="38"/>
    </location>
</feature>
<evidence type="ECO:0000313" key="9">
    <source>
        <dbReference type="Proteomes" id="UP000298656"/>
    </source>
</evidence>
<evidence type="ECO:0000256" key="1">
    <source>
        <dbReference type="ARBA" id="ARBA00004429"/>
    </source>
</evidence>
<feature type="transmembrane region" description="Helical" evidence="7">
    <location>
        <begin position="188"/>
        <end position="213"/>
    </location>
</feature>
<evidence type="ECO:0000256" key="3">
    <source>
        <dbReference type="ARBA" id="ARBA00022475"/>
    </source>
</evidence>
<dbReference type="PANTHER" id="PTHR43823:SF3">
    <property type="entry name" value="MULTIDRUG EXPORT PROTEIN MEPA"/>
    <property type="match status" value="1"/>
</dbReference>
<dbReference type="InterPro" id="IPR051327">
    <property type="entry name" value="MATE_MepA_subfamily"/>
</dbReference>
<accession>A0A4P8IUE4</accession>
<evidence type="ECO:0000256" key="7">
    <source>
        <dbReference type="SAM" id="Phobius"/>
    </source>
</evidence>
<evidence type="ECO:0000313" key="8">
    <source>
        <dbReference type="EMBL" id="QCP52888.1"/>
    </source>
</evidence>
<dbReference type="KEGG" id="tvl:FAZ95_27665"/>
<dbReference type="OrthoDB" id="9811110at2"/>
<keyword evidence="5 7" id="KW-1133">Transmembrane helix</keyword>
<evidence type="ECO:0000256" key="5">
    <source>
        <dbReference type="ARBA" id="ARBA00022989"/>
    </source>
</evidence>
<sequence>MHTYRSTSLVRQFASLAVPTVCAAWIFCLHSVISGVFVGRHVGAQALAALNLLTPFLYLPYAFSVMIGVGGSTLVARLLGEGKQRDAAAAFTQSLWLLGLIGVSFAIAIHFGAATFVAWTGAQGELHTLAEAYLRAYAPFVVFSTTCYALELFLRVEGAAKYGLFCLIGGAFADVALTWLMVGQLGWGMSGAALAAGISQTISCIPMLAYHFVKAQDVYPLARAFAKCNYAWRIAYNGASEFLGEIAPSVTIFAFNHVVLRLLGDTGLVAFAVVEYMTMIAVVTMVALVQSMQPIVSFQRGAGNPAAMSSAFVIGLVVTTGFALAAAIAALTLAQPLGELFVPASANAQALLREALPWCALAFVPAALNLTITGYLTAIEAPLASMIVALLRSWVLLLGLLWLLTIWLGEQGIWMTAAATEIVTLVASIWIYRVRCKRVEATEPASVAVN</sequence>
<dbReference type="InterPro" id="IPR002528">
    <property type="entry name" value="MATE_fam"/>
</dbReference>
<feature type="transmembrane region" description="Helical" evidence="7">
    <location>
        <begin position="267"/>
        <end position="289"/>
    </location>
</feature>
<feature type="transmembrane region" description="Helical" evidence="7">
    <location>
        <begin position="413"/>
        <end position="432"/>
    </location>
</feature>
<feature type="transmembrane region" description="Helical" evidence="7">
    <location>
        <begin position="95"/>
        <end position="120"/>
    </location>
</feature>
<protein>
    <submittedName>
        <fullName evidence="8">Multidrug transporter MatE</fullName>
    </submittedName>
</protein>
<reference evidence="8 9" key="1">
    <citation type="submission" date="2019-05" db="EMBL/GenBank/DDBJ databases">
        <title>Burkholderia sp. DHOD12, isolated from subtropical forest soil.</title>
        <authorList>
            <person name="Gao Z.-H."/>
            <person name="Qiu L.-H."/>
        </authorList>
    </citation>
    <scope>NUCLEOTIDE SEQUENCE [LARGE SCALE GENOMIC DNA]</scope>
    <source>
        <strain evidence="8 9">DHOD12</strain>
    </source>
</reference>
<dbReference type="PANTHER" id="PTHR43823">
    <property type="entry name" value="SPORULATION PROTEIN YKVU"/>
    <property type="match status" value="1"/>
</dbReference>
<feature type="transmembrane region" description="Helical" evidence="7">
    <location>
        <begin position="132"/>
        <end position="150"/>
    </location>
</feature>
<dbReference type="AlphaFoldDB" id="A0A4P8IUE4"/>
<dbReference type="Proteomes" id="UP000298656">
    <property type="component" value="Chromosome 2"/>
</dbReference>
<organism evidence="8 9">
    <name type="scientific">Trinickia violacea</name>
    <dbReference type="NCBI Taxonomy" id="2571746"/>
    <lineage>
        <taxon>Bacteria</taxon>
        <taxon>Pseudomonadati</taxon>
        <taxon>Pseudomonadota</taxon>
        <taxon>Betaproteobacteria</taxon>
        <taxon>Burkholderiales</taxon>
        <taxon>Burkholderiaceae</taxon>
        <taxon>Trinickia</taxon>
    </lineage>
</organism>
<feature type="transmembrane region" description="Helical" evidence="7">
    <location>
        <begin position="355"/>
        <end position="376"/>
    </location>
</feature>
<keyword evidence="2" id="KW-0813">Transport</keyword>
<feature type="transmembrane region" description="Helical" evidence="7">
    <location>
        <begin position="383"/>
        <end position="407"/>
    </location>
</feature>
<name>A0A4P8IUE4_9BURK</name>
<dbReference type="GO" id="GO:0005886">
    <property type="term" value="C:plasma membrane"/>
    <property type="evidence" value="ECO:0007669"/>
    <property type="project" value="UniProtKB-SubCell"/>
</dbReference>
<dbReference type="Pfam" id="PF01554">
    <property type="entry name" value="MatE"/>
    <property type="match status" value="2"/>
</dbReference>
<feature type="transmembrane region" description="Helical" evidence="7">
    <location>
        <begin position="310"/>
        <end position="335"/>
    </location>
</feature>
<dbReference type="InterPro" id="IPR048279">
    <property type="entry name" value="MdtK-like"/>
</dbReference>
<dbReference type="RefSeq" id="WP_137335659.1">
    <property type="nucleotide sequence ID" value="NZ_CP040078.1"/>
</dbReference>
<keyword evidence="6 7" id="KW-0472">Membrane</keyword>
<gene>
    <name evidence="8" type="ORF">FAZ95_27665</name>
</gene>
<proteinExistence type="predicted"/>
<keyword evidence="4 7" id="KW-0812">Transmembrane</keyword>
<evidence type="ECO:0000256" key="2">
    <source>
        <dbReference type="ARBA" id="ARBA00022448"/>
    </source>
</evidence>
<keyword evidence="3" id="KW-1003">Cell membrane</keyword>
<feature type="transmembrane region" description="Helical" evidence="7">
    <location>
        <begin position="234"/>
        <end position="255"/>
    </location>
</feature>
<dbReference type="GO" id="GO:0015297">
    <property type="term" value="F:antiporter activity"/>
    <property type="evidence" value="ECO:0007669"/>
    <property type="project" value="InterPro"/>
</dbReference>
<evidence type="ECO:0000256" key="4">
    <source>
        <dbReference type="ARBA" id="ARBA00022692"/>
    </source>
</evidence>
<comment type="subcellular location">
    <subcellularLocation>
        <location evidence="1">Cell inner membrane</location>
        <topology evidence="1">Multi-pass membrane protein</topology>
    </subcellularLocation>
</comment>
<dbReference type="PIRSF" id="PIRSF006603">
    <property type="entry name" value="DinF"/>
    <property type="match status" value="1"/>
</dbReference>
<dbReference type="EMBL" id="CP040078">
    <property type="protein sequence ID" value="QCP52888.1"/>
    <property type="molecule type" value="Genomic_DNA"/>
</dbReference>
<evidence type="ECO:0000256" key="6">
    <source>
        <dbReference type="ARBA" id="ARBA00023136"/>
    </source>
</evidence>
<feature type="transmembrane region" description="Helical" evidence="7">
    <location>
        <begin position="162"/>
        <end position="182"/>
    </location>
</feature>
<dbReference type="GO" id="GO:0042910">
    <property type="term" value="F:xenobiotic transmembrane transporter activity"/>
    <property type="evidence" value="ECO:0007669"/>
    <property type="project" value="InterPro"/>
</dbReference>
<feature type="transmembrane region" description="Helical" evidence="7">
    <location>
        <begin position="58"/>
        <end position="79"/>
    </location>
</feature>
<keyword evidence="9" id="KW-1185">Reference proteome</keyword>